<keyword evidence="1" id="KW-1133">Transmembrane helix</keyword>
<dbReference type="RefSeq" id="WP_286057204.1">
    <property type="nucleotide sequence ID" value="NZ_JASVWF010000013.1"/>
</dbReference>
<accession>A0ABT7MIU5</accession>
<keyword evidence="3" id="KW-1185">Reference proteome</keyword>
<evidence type="ECO:0000313" key="2">
    <source>
        <dbReference type="EMBL" id="MDL5160600.1"/>
    </source>
</evidence>
<dbReference type="Proteomes" id="UP001231924">
    <property type="component" value="Unassembled WGS sequence"/>
</dbReference>
<evidence type="ECO:0000313" key="3">
    <source>
        <dbReference type="Proteomes" id="UP001231924"/>
    </source>
</evidence>
<protein>
    <submittedName>
        <fullName evidence="2">Uncharacterized protein</fullName>
    </submittedName>
</protein>
<comment type="caution">
    <text evidence="2">The sequence shown here is derived from an EMBL/GenBank/DDBJ whole genome shotgun (WGS) entry which is preliminary data.</text>
</comment>
<name>A0ABT7MIU5_9PSEU</name>
<keyword evidence="1" id="KW-0812">Transmembrane</keyword>
<feature type="transmembrane region" description="Helical" evidence="1">
    <location>
        <begin position="57"/>
        <end position="77"/>
    </location>
</feature>
<keyword evidence="1" id="KW-0472">Membrane</keyword>
<proteinExistence type="predicted"/>
<evidence type="ECO:0000256" key="1">
    <source>
        <dbReference type="SAM" id="Phobius"/>
    </source>
</evidence>
<gene>
    <name evidence="2" type="ORF">QRT03_31870</name>
</gene>
<dbReference type="EMBL" id="JASVWF010000013">
    <property type="protein sequence ID" value="MDL5160600.1"/>
    <property type="molecule type" value="Genomic_DNA"/>
</dbReference>
<organism evidence="2 3">
    <name type="scientific">Actinomycetospora termitidis</name>
    <dbReference type="NCBI Taxonomy" id="3053470"/>
    <lineage>
        <taxon>Bacteria</taxon>
        <taxon>Bacillati</taxon>
        <taxon>Actinomycetota</taxon>
        <taxon>Actinomycetes</taxon>
        <taxon>Pseudonocardiales</taxon>
        <taxon>Pseudonocardiaceae</taxon>
        <taxon>Actinomycetospora</taxon>
    </lineage>
</organism>
<reference evidence="2 3" key="1">
    <citation type="submission" date="2023-06" db="EMBL/GenBank/DDBJ databases">
        <title>Actinomycetospora Odt1-22.</title>
        <authorList>
            <person name="Supong K."/>
        </authorList>
    </citation>
    <scope>NUCLEOTIDE SEQUENCE [LARGE SCALE GENOMIC DNA]</scope>
    <source>
        <strain evidence="2 3">Odt1-22</strain>
    </source>
</reference>
<sequence length="103" mass="11498">MSENMPMPQGPLPRIDPELRRAKLALAVQQEIVAGGRVESQTEFSAVVRFEASVNHVLHLLLTLITFGFWIIVWIALSISAASRRKTVMLTVDEYGQGVRQPL</sequence>